<gene>
    <name evidence="9" type="ORF">PUMCH_000875</name>
</gene>
<feature type="transmembrane region" description="Helical" evidence="7">
    <location>
        <begin position="423"/>
        <end position="445"/>
    </location>
</feature>
<feature type="transmembrane region" description="Helical" evidence="7">
    <location>
        <begin position="340"/>
        <end position="358"/>
    </location>
</feature>
<dbReference type="PANTHER" id="PTHR43341:SF46">
    <property type="entry name" value="SPS-SENSOR COMPONENT SSY1"/>
    <property type="match status" value="1"/>
</dbReference>
<feature type="domain" description="Amino acid permease/ SLC12A" evidence="8">
    <location>
        <begin position="342"/>
        <end position="863"/>
    </location>
</feature>
<feature type="compositionally biased region" description="Polar residues" evidence="6">
    <location>
        <begin position="1"/>
        <end position="17"/>
    </location>
</feature>
<feature type="transmembrane region" description="Helical" evidence="7">
    <location>
        <begin position="734"/>
        <end position="751"/>
    </location>
</feature>
<dbReference type="InterPro" id="IPR050524">
    <property type="entry name" value="APC_YAT"/>
</dbReference>
<dbReference type="PANTHER" id="PTHR43341">
    <property type="entry name" value="AMINO ACID PERMEASE"/>
    <property type="match status" value="1"/>
</dbReference>
<sequence>MAQSAHTGLSQRSSFSHNDVPLFPSLFPGPGTGNDALSQNSMDSTQELRNIFKNSGGLKEPLPYNGRNSLSTSKVPEDNEMVSGSVVSITNEVDLGSPIFYREQRKRSSFSQKQSVDQITTAQASSRGADLRSDLPDGPINNYLISKSSIVTLTSEIDLSDPLCEAKSHLSLDSSVLAALAAETDLTFQKDKFPYLSRYASMVQLKQRSLSKTNAAGVGDAELVFALSGLDDYNLYLRSTELEEAIEERVKQRQAPENENILAIVGSSELAQNYASQDTDNVDVHRRNKLTKARLPWSKFNDDRNLASRSVMSELRQAGEIESLVDSSQSGVFLHRKLKVRHLQMISFGGTLGVGLYLNSGKAISIAGGLGTVLAFMIVGIIVLASISSMSEMVTFVSVVDGVSGLCSRFVDESFGFAAGWVYFISFSVGLAAELVASAILLSYFTETKVLSSTASTVGFVTLCFLFCVVSNMITVQILGEIEYIASFFKVVATLIFIIVMIVINRGGMGDMGVLGFKYWDYLKSDFAHNVIFGPMRPTFDLRSNGVSPEQEGIGGDLGRFLALLTAILIATYAYSGTEIVCIAACEAKDPRIALPKATKRVFWRILLFYCLASFVVSLNIYAGDPRLLRYYYGSAVTPKELENNFAFHFVGGDKCRNSFKLFAGMGNGSQSPWAVAFQSAGLCNWSSVVNGVLFVFALSCGNSQLYASSRTIYALALQRKAPRFLTKCNRHGIPYYAVLVASCPALSAFICLSEKATVVFQNLTSLISSAGVLVWFSMCLAYIRFYFGLKKRPDIISREDKAYPYRSPFQPYLAWIGMIGLAIIILANGYVVFLTGFWNTMFFFSSYGALILFAILYCSHRIVNGSSMLSLEALDFDSGKRETDIFIWDGGKEYNRMKFRDLPHKMIDFVA</sequence>
<accession>A0AAX4H543</accession>
<comment type="subcellular location">
    <subcellularLocation>
        <location evidence="1">Membrane</location>
        <topology evidence="1">Multi-pass membrane protein</topology>
    </subcellularLocation>
</comment>
<feature type="transmembrane region" description="Helical" evidence="7">
    <location>
        <begin position="364"/>
        <end position="387"/>
    </location>
</feature>
<proteinExistence type="inferred from homology"/>
<evidence type="ECO:0000256" key="3">
    <source>
        <dbReference type="ARBA" id="ARBA00022692"/>
    </source>
</evidence>
<evidence type="ECO:0000313" key="10">
    <source>
        <dbReference type="Proteomes" id="UP001338582"/>
    </source>
</evidence>
<keyword evidence="4 7" id="KW-1133">Transmembrane helix</keyword>
<dbReference type="KEGG" id="asau:88171943"/>
<dbReference type="GO" id="GO:0016020">
    <property type="term" value="C:membrane"/>
    <property type="evidence" value="ECO:0007669"/>
    <property type="project" value="UniProtKB-SubCell"/>
</dbReference>
<evidence type="ECO:0000259" key="8">
    <source>
        <dbReference type="Pfam" id="PF00324"/>
    </source>
</evidence>
<feature type="transmembrane region" description="Helical" evidence="7">
    <location>
        <begin position="771"/>
        <end position="790"/>
    </location>
</feature>
<evidence type="ECO:0000313" key="9">
    <source>
        <dbReference type="EMBL" id="WPK23633.1"/>
    </source>
</evidence>
<evidence type="ECO:0000256" key="7">
    <source>
        <dbReference type="SAM" id="Phobius"/>
    </source>
</evidence>
<keyword evidence="3 7" id="KW-0812">Transmembrane</keyword>
<name>A0AAX4H543_9ASCO</name>
<evidence type="ECO:0000256" key="5">
    <source>
        <dbReference type="ARBA" id="ARBA00023136"/>
    </source>
</evidence>
<comment type="similarity">
    <text evidence="2">Belongs to the amino acid-polyamine-organocation (APC) superfamily. YAT (TC 2.A.3.10) family.</text>
</comment>
<dbReference type="Gene3D" id="1.20.1740.10">
    <property type="entry name" value="Amino acid/polyamine transporter I"/>
    <property type="match status" value="1"/>
</dbReference>
<evidence type="ECO:0000256" key="4">
    <source>
        <dbReference type="ARBA" id="ARBA00022989"/>
    </source>
</evidence>
<dbReference type="Proteomes" id="UP001338582">
    <property type="component" value="Chromosome 1"/>
</dbReference>
<dbReference type="EMBL" id="CP138894">
    <property type="protein sequence ID" value="WPK23633.1"/>
    <property type="molecule type" value="Genomic_DNA"/>
</dbReference>
<feature type="region of interest" description="Disordered" evidence="6">
    <location>
        <begin position="111"/>
        <end position="133"/>
    </location>
</feature>
<evidence type="ECO:0000256" key="2">
    <source>
        <dbReference type="ARBA" id="ARBA00006983"/>
    </source>
</evidence>
<dbReference type="GeneID" id="88171943"/>
<protein>
    <recommendedName>
        <fullName evidence="8">Amino acid permease/ SLC12A domain-containing protein</fullName>
    </recommendedName>
</protein>
<feature type="transmembrane region" description="Helical" evidence="7">
    <location>
        <begin position="457"/>
        <end position="478"/>
    </location>
</feature>
<evidence type="ECO:0000256" key="6">
    <source>
        <dbReference type="SAM" id="MobiDB-lite"/>
    </source>
</evidence>
<evidence type="ECO:0000256" key="1">
    <source>
        <dbReference type="ARBA" id="ARBA00004141"/>
    </source>
</evidence>
<feature type="transmembrane region" description="Helical" evidence="7">
    <location>
        <begin position="602"/>
        <end position="623"/>
    </location>
</feature>
<dbReference type="RefSeq" id="XP_062876019.1">
    <property type="nucleotide sequence ID" value="XM_063019949.1"/>
</dbReference>
<dbReference type="InterPro" id="IPR004841">
    <property type="entry name" value="AA-permease/SLC12A_dom"/>
</dbReference>
<reference evidence="9 10" key="1">
    <citation type="submission" date="2023-10" db="EMBL/GenBank/DDBJ databases">
        <title>Draft Genome Sequence of Candida saopaulonensis from a very Premature Infant with Sepsis.</title>
        <authorList>
            <person name="Ning Y."/>
            <person name="Dai R."/>
            <person name="Xiao M."/>
            <person name="Xu Y."/>
            <person name="Yan Q."/>
            <person name="Zhang L."/>
        </authorList>
    </citation>
    <scope>NUCLEOTIDE SEQUENCE [LARGE SCALE GENOMIC DNA]</scope>
    <source>
        <strain evidence="9 10">19XY460</strain>
    </source>
</reference>
<feature type="transmembrane region" description="Helical" evidence="7">
    <location>
        <begin position="838"/>
        <end position="859"/>
    </location>
</feature>
<feature type="transmembrane region" description="Helical" evidence="7">
    <location>
        <begin position="484"/>
        <end position="504"/>
    </location>
</feature>
<feature type="compositionally biased region" description="Polar residues" evidence="6">
    <location>
        <begin position="116"/>
        <end position="126"/>
    </location>
</feature>
<dbReference type="GO" id="GO:0015171">
    <property type="term" value="F:amino acid transmembrane transporter activity"/>
    <property type="evidence" value="ECO:0007669"/>
    <property type="project" value="TreeGrafter"/>
</dbReference>
<keyword evidence="10" id="KW-1185">Reference proteome</keyword>
<dbReference type="Pfam" id="PF00324">
    <property type="entry name" value="AA_permease"/>
    <property type="match status" value="1"/>
</dbReference>
<feature type="region of interest" description="Disordered" evidence="6">
    <location>
        <begin position="1"/>
        <end position="38"/>
    </location>
</feature>
<keyword evidence="5 7" id="KW-0472">Membrane</keyword>
<organism evidence="9 10">
    <name type="scientific">Australozyma saopauloensis</name>
    <dbReference type="NCBI Taxonomy" id="291208"/>
    <lineage>
        <taxon>Eukaryota</taxon>
        <taxon>Fungi</taxon>
        <taxon>Dikarya</taxon>
        <taxon>Ascomycota</taxon>
        <taxon>Saccharomycotina</taxon>
        <taxon>Pichiomycetes</taxon>
        <taxon>Metschnikowiaceae</taxon>
        <taxon>Australozyma</taxon>
    </lineage>
</organism>
<dbReference type="AlphaFoldDB" id="A0AAX4H543"/>
<feature type="transmembrane region" description="Helical" evidence="7">
    <location>
        <begin position="810"/>
        <end position="832"/>
    </location>
</feature>